<dbReference type="Pfam" id="PF14031">
    <property type="entry name" value="D-ser_dehydrat"/>
    <property type="match status" value="1"/>
</dbReference>
<evidence type="ECO:0000313" key="15">
    <source>
        <dbReference type="EMBL" id="EKM61087.1"/>
    </source>
</evidence>
<dbReference type="EC" id="4.3.1.18" evidence="11"/>
<evidence type="ECO:0000256" key="10">
    <source>
        <dbReference type="ARBA" id="ARBA00055764"/>
    </source>
</evidence>
<dbReference type="InterPro" id="IPR026956">
    <property type="entry name" value="D-ser_dehydrat-like_dom"/>
</dbReference>
<evidence type="ECO:0000313" key="16">
    <source>
        <dbReference type="Proteomes" id="UP000008370"/>
    </source>
</evidence>
<dbReference type="RefSeq" id="XP_007390521.1">
    <property type="nucleotide sequence ID" value="XM_007390459.1"/>
</dbReference>
<comment type="cofactor">
    <cofactor evidence="2">
        <name>Zn(2+)</name>
        <dbReference type="ChEBI" id="CHEBI:29105"/>
    </cofactor>
</comment>
<dbReference type="KEGG" id="pco:PHACADRAFT_134256"/>
<evidence type="ECO:0000256" key="9">
    <source>
        <dbReference type="ARBA" id="ARBA00051198"/>
    </source>
</evidence>
<keyword evidence="5" id="KW-0479">Metal-binding</keyword>
<dbReference type="GeneID" id="18908293"/>
<comment type="catalytic activity">
    <reaction evidence="9">
        <text>D-serine = pyruvate + NH4(+)</text>
        <dbReference type="Rhea" id="RHEA:13977"/>
        <dbReference type="ChEBI" id="CHEBI:15361"/>
        <dbReference type="ChEBI" id="CHEBI:28938"/>
        <dbReference type="ChEBI" id="CHEBI:35247"/>
        <dbReference type="EC" id="4.3.1.18"/>
    </reaction>
    <physiologicalReaction direction="left-to-right" evidence="9">
        <dbReference type="Rhea" id="RHEA:13978"/>
    </physiologicalReaction>
</comment>
<evidence type="ECO:0000256" key="7">
    <source>
        <dbReference type="ARBA" id="ARBA00022898"/>
    </source>
</evidence>
<dbReference type="GO" id="GO:0009636">
    <property type="term" value="P:response to toxic substance"/>
    <property type="evidence" value="ECO:0007669"/>
    <property type="project" value="UniProtKB-KW"/>
</dbReference>
<dbReference type="GO" id="GO:0036088">
    <property type="term" value="P:D-serine catabolic process"/>
    <property type="evidence" value="ECO:0007669"/>
    <property type="project" value="TreeGrafter"/>
</dbReference>
<dbReference type="Pfam" id="PF01168">
    <property type="entry name" value="Ala_racemase_N"/>
    <property type="match status" value="1"/>
</dbReference>
<dbReference type="InterPro" id="IPR042208">
    <property type="entry name" value="D-ser_dehydrat-like_sf"/>
</dbReference>
<dbReference type="Gene3D" id="3.20.20.10">
    <property type="entry name" value="Alanine racemase"/>
    <property type="match status" value="1"/>
</dbReference>
<name>K5XDI2_PHACS</name>
<evidence type="ECO:0000256" key="8">
    <source>
        <dbReference type="ARBA" id="ARBA00023239"/>
    </source>
</evidence>
<evidence type="ECO:0000256" key="12">
    <source>
        <dbReference type="ARBA" id="ARBA00069616"/>
    </source>
</evidence>
<organism evidence="15 16">
    <name type="scientific">Phanerochaete carnosa (strain HHB-10118-sp)</name>
    <name type="common">White-rot fungus</name>
    <name type="synonym">Peniophora carnosa</name>
    <dbReference type="NCBI Taxonomy" id="650164"/>
    <lineage>
        <taxon>Eukaryota</taxon>
        <taxon>Fungi</taxon>
        <taxon>Dikarya</taxon>
        <taxon>Basidiomycota</taxon>
        <taxon>Agaricomycotina</taxon>
        <taxon>Agaricomycetes</taxon>
        <taxon>Polyporales</taxon>
        <taxon>Phanerochaetaceae</taxon>
        <taxon>Phanerochaete</taxon>
    </lineage>
</organism>
<dbReference type="GO" id="GO:0046872">
    <property type="term" value="F:metal ion binding"/>
    <property type="evidence" value="ECO:0007669"/>
    <property type="project" value="UniProtKB-KW"/>
</dbReference>
<keyword evidence="16" id="KW-1185">Reference proteome</keyword>
<comment type="function">
    <text evidence="10">Catalyzes the conversion of D-serine to pyruvate and ammonia. May play a role in D-serine detoxification.</text>
</comment>
<dbReference type="FunCoup" id="K5XDI2">
    <property type="interactions" value="27"/>
</dbReference>
<proteinExistence type="inferred from homology"/>
<dbReference type="Gene3D" id="2.40.37.20">
    <property type="entry name" value="D-serine dehydratase-like domain"/>
    <property type="match status" value="1"/>
</dbReference>
<dbReference type="HOGENOM" id="CLU_031639_0_0_1"/>
<dbReference type="InterPro" id="IPR029066">
    <property type="entry name" value="PLP-binding_barrel"/>
</dbReference>
<dbReference type="InterPro" id="IPR051466">
    <property type="entry name" value="D-amino_acid_metab_enzyme"/>
</dbReference>
<sequence length="497" mass="52958">MVREGAVITGRGDITGPDTRPVTLEPGREIDRLVNLHFATLSSTVLTADMPVYNGTLQGLPPQTRTPHHLIGLPQKSALVATFRGQPLHALRTPAVVIDRAVYASNCARMHDKAKQWGAAFRAHVKTHKTAEGTTLQLSSSSDKTHAIVVSTLMEACEVVKAGLVADGTVTDILYGLPLPPNKIADLSALWDEIAQNGAIIRIMIDHPDQVKLLELFESRRENPRTWSVFVKVDAGGKRAGLVPTSAAFEELLIALLNSPIISIYGFYSHAGQSYASTSFTTASTFLSAEVDAVNTAAGLALSMIPGMPGVESRISAPFVLAVGSTPTAHTASVETRDRLASSLNGTLELHAGNYPLLDLQQLHTNLVDRSRVAQKVLTTVISYYPGRGVGGTDEAMCDAGALAMSKDTGPSGTFGEVLGKSWKLGRISQEHGTLTRSPEAGPPTGRDALKVGEVVEIVGQHACLTLAGHPWYYVVDSSINGGGNVVEDVWVPWKGW</sequence>
<dbReference type="STRING" id="650164.K5XDI2"/>
<evidence type="ECO:0000256" key="11">
    <source>
        <dbReference type="ARBA" id="ARBA00066349"/>
    </source>
</evidence>
<evidence type="ECO:0000256" key="6">
    <source>
        <dbReference type="ARBA" id="ARBA00022833"/>
    </source>
</evidence>
<feature type="domain" description="D-serine dehydratase-like" evidence="14">
    <location>
        <begin position="374"/>
        <end position="477"/>
    </location>
</feature>
<dbReference type="Proteomes" id="UP000008370">
    <property type="component" value="Unassembled WGS sequence"/>
</dbReference>
<evidence type="ECO:0000256" key="4">
    <source>
        <dbReference type="ARBA" id="ARBA00022575"/>
    </source>
</evidence>
<evidence type="ECO:0000259" key="14">
    <source>
        <dbReference type="SMART" id="SM01119"/>
    </source>
</evidence>
<evidence type="ECO:0000256" key="1">
    <source>
        <dbReference type="ARBA" id="ARBA00001933"/>
    </source>
</evidence>
<dbReference type="EMBL" id="JH930468">
    <property type="protein sequence ID" value="EKM61087.1"/>
    <property type="molecule type" value="Genomic_DNA"/>
</dbReference>
<gene>
    <name evidence="15" type="ORF">PHACADRAFT_134256</name>
</gene>
<dbReference type="InParanoid" id="K5XDI2"/>
<evidence type="ECO:0000256" key="3">
    <source>
        <dbReference type="ARBA" id="ARBA00005323"/>
    </source>
</evidence>
<keyword evidence="8" id="KW-0456">Lyase</keyword>
<protein>
    <recommendedName>
        <fullName evidence="12">D-serine dehydratase</fullName>
        <ecNumber evidence="11">4.3.1.18</ecNumber>
    </recommendedName>
    <alternativeName>
        <fullName evidence="13">D-serine deaminase</fullName>
    </alternativeName>
</protein>
<dbReference type="SMART" id="SM01119">
    <property type="entry name" value="D-ser_dehydrat"/>
    <property type="match status" value="1"/>
</dbReference>
<accession>K5XDI2</accession>
<dbReference type="GO" id="GO:0008721">
    <property type="term" value="F:D-serine ammonia-lyase activity"/>
    <property type="evidence" value="ECO:0007669"/>
    <property type="project" value="UniProtKB-EC"/>
</dbReference>
<evidence type="ECO:0000256" key="13">
    <source>
        <dbReference type="ARBA" id="ARBA00075219"/>
    </source>
</evidence>
<dbReference type="PANTHER" id="PTHR28004">
    <property type="entry name" value="ZGC:162816-RELATED"/>
    <property type="match status" value="1"/>
</dbReference>
<dbReference type="SUPFAM" id="SSF51419">
    <property type="entry name" value="PLP-binding barrel"/>
    <property type="match status" value="1"/>
</dbReference>
<dbReference type="InterPro" id="IPR001608">
    <property type="entry name" value="Ala_racemase_N"/>
</dbReference>
<keyword evidence="6" id="KW-0862">Zinc</keyword>
<dbReference type="AlphaFoldDB" id="K5XDI2"/>
<reference evidence="15 16" key="1">
    <citation type="journal article" date="2012" name="BMC Genomics">
        <title>Comparative genomics of the white-rot fungi, Phanerochaete carnosa and P. chrysosporium, to elucidate the genetic basis of the distinct wood types they colonize.</title>
        <authorList>
            <person name="Suzuki H."/>
            <person name="MacDonald J."/>
            <person name="Syed K."/>
            <person name="Salamov A."/>
            <person name="Hori C."/>
            <person name="Aerts A."/>
            <person name="Henrissat B."/>
            <person name="Wiebenga A."/>
            <person name="vanKuyk P.A."/>
            <person name="Barry K."/>
            <person name="Lindquist E."/>
            <person name="LaButti K."/>
            <person name="Lapidus A."/>
            <person name="Lucas S."/>
            <person name="Coutinho P."/>
            <person name="Gong Y."/>
            <person name="Samejima M."/>
            <person name="Mahadevan R."/>
            <person name="Abou-Zaid M."/>
            <person name="de Vries R.P."/>
            <person name="Igarashi K."/>
            <person name="Yadav J.S."/>
            <person name="Grigoriev I.V."/>
            <person name="Master E.R."/>
        </authorList>
    </citation>
    <scope>NUCLEOTIDE SEQUENCE [LARGE SCALE GENOMIC DNA]</scope>
    <source>
        <strain evidence="15 16">HHB-10118-sp</strain>
    </source>
</reference>
<keyword evidence="7" id="KW-0663">Pyridoxal phosphate</keyword>
<keyword evidence="4" id="KW-0216">Detoxification</keyword>
<dbReference type="PANTHER" id="PTHR28004:SF2">
    <property type="entry name" value="D-SERINE DEHYDRATASE"/>
    <property type="match status" value="1"/>
</dbReference>
<comment type="cofactor">
    <cofactor evidence="1">
        <name>pyridoxal 5'-phosphate</name>
        <dbReference type="ChEBI" id="CHEBI:597326"/>
    </cofactor>
</comment>
<evidence type="ECO:0000256" key="5">
    <source>
        <dbReference type="ARBA" id="ARBA00022723"/>
    </source>
</evidence>
<dbReference type="OrthoDB" id="20198at2759"/>
<dbReference type="FunFam" id="3.20.20.10:FF:000016">
    <property type="entry name" value="D-serine dehydratase"/>
    <property type="match status" value="1"/>
</dbReference>
<evidence type="ECO:0000256" key="2">
    <source>
        <dbReference type="ARBA" id="ARBA00001947"/>
    </source>
</evidence>
<comment type="similarity">
    <text evidence="3">Belongs to the DSD1 family.</text>
</comment>